<dbReference type="Proteomes" id="UP001549691">
    <property type="component" value="Unassembled WGS sequence"/>
</dbReference>
<evidence type="ECO:0000259" key="3">
    <source>
        <dbReference type="Pfam" id="PF25917"/>
    </source>
</evidence>
<feature type="coiled-coil region" evidence="2">
    <location>
        <begin position="164"/>
        <end position="198"/>
    </location>
</feature>
<organism evidence="5 6">
    <name type="scientific">Uliginosibacterium flavum</name>
    <dbReference type="NCBI Taxonomy" id="1396831"/>
    <lineage>
        <taxon>Bacteria</taxon>
        <taxon>Pseudomonadati</taxon>
        <taxon>Pseudomonadota</taxon>
        <taxon>Betaproteobacteria</taxon>
        <taxon>Rhodocyclales</taxon>
        <taxon>Zoogloeaceae</taxon>
        <taxon>Uliginosibacterium</taxon>
    </lineage>
</organism>
<evidence type="ECO:0000256" key="2">
    <source>
        <dbReference type="SAM" id="Coils"/>
    </source>
</evidence>
<dbReference type="InterPro" id="IPR058649">
    <property type="entry name" value="CzcB_C"/>
</dbReference>
<feature type="domain" description="Multidrug resistance protein MdtA-like barrel-sandwich hybrid" evidence="3">
    <location>
        <begin position="68"/>
        <end position="232"/>
    </location>
</feature>
<dbReference type="PANTHER" id="PTHR30469:SF15">
    <property type="entry name" value="HLYD FAMILY OF SECRETION PROTEINS"/>
    <property type="match status" value="1"/>
</dbReference>
<dbReference type="RefSeq" id="WP_354602511.1">
    <property type="nucleotide sequence ID" value="NZ_JBEWZI010000027.1"/>
</dbReference>
<dbReference type="EMBL" id="JBEWZI010000027">
    <property type="protein sequence ID" value="MET7016053.1"/>
    <property type="molecule type" value="Genomic_DNA"/>
</dbReference>
<keyword evidence="6" id="KW-1185">Reference proteome</keyword>
<dbReference type="InterPro" id="IPR006143">
    <property type="entry name" value="RND_pump_MFP"/>
</dbReference>
<evidence type="ECO:0000256" key="1">
    <source>
        <dbReference type="ARBA" id="ARBA00009477"/>
    </source>
</evidence>
<gene>
    <name evidence="5" type="ORF">ABXR19_17850</name>
</gene>
<reference evidence="5 6" key="1">
    <citation type="submission" date="2024-07" db="EMBL/GenBank/DDBJ databases">
        <title>Uliginosibacterium flavum JJ3220;KACC:17644.</title>
        <authorList>
            <person name="Kim M.K."/>
        </authorList>
    </citation>
    <scope>NUCLEOTIDE SEQUENCE [LARGE SCALE GENOMIC DNA]</scope>
    <source>
        <strain evidence="5 6">KACC:17644</strain>
    </source>
</reference>
<name>A0ABV2TR87_9RHOO</name>
<dbReference type="Gene3D" id="2.40.30.170">
    <property type="match status" value="1"/>
</dbReference>
<evidence type="ECO:0000259" key="4">
    <source>
        <dbReference type="Pfam" id="PF25975"/>
    </source>
</evidence>
<accession>A0ABV2TR87</accession>
<comment type="caution">
    <text evidence="5">The sequence shown here is derived from an EMBL/GenBank/DDBJ whole genome shotgun (WGS) entry which is preliminary data.</text>
</comment>
<evidence type="ECO:0000313" key="5">
    <source>
        <dbReference type="EMBL" id="MET7016053.1"/>
    </source>
</evidence>
<sequence>MKNFLRTQGRRLAMVAVLLPLLALFAYAALRAGPLAPVPVTVASVARASITPALFGIGSVEARRTHKIGPTFVARLKRVEVQTGDRVKAGQLLGEMEPIDLDDKLGAQDAAVKRAEASVLTVEAQIQEVGARKTFTENQARRYEQLFAARNVSEEGVEAKRQDARAAQGALAATQANLAAARQELARLRAEREGLGRQRASLRLISPIDGLVTRRDADPGSTVVAGQAVIEIVEPGSLWIKARFDQLRAKGLQAGLPAQIALRAQAGQLLAGRVLYIEPYADPVTEELLAKLAFTPMPAAVPAIGELAEVTVMLAALPPLPVVSNASVQRVGGQLGVWLLTGEGLRFTPVTLGVADLEGRVQVTEGLQGGERVVVYSQKALSAQSRIKIVERLVGVAP</sequence>
<dbReference type="Gene3D" id="2.40.420.20">
    <property type="match status" value="1"/>
</dbReference>
<dbReference type="Gene3D" id="2.40.50.100">
    <property type="match status" value="1"/>
</dbReference>
<keyword evidence="2" id="KW-0175">Coiled coil</keyword>
<dbReference type="Pfam" id="PF25917">
    <property type="entry name" value="BSH_RND"/>
    <property type="match status" value="1"/>
</dbReference>
<dbReference type="Gene3D" id="1.10.287.470">
    <property type="entry name" value="Helix hairpin bin"/>
    <property type="match status" value="1"/>
</dbReference>
<dbReference type="NCBIfam" id="TIGR01730">
    <property type="entry name" value="RND_mfp"/>
    <property type="match status" value="1"/>
</dbReference>
<evidence type="ECO:0000313" key="6">
    <source>
        <dbReference type="Proteomes" id="UP001549691"/>
    </source>
</evidence>
<dbReference type="InterPro" id="IPR058625">
    <property type="entry name" value="MdtA-like_BSH"/>
</dbReference>
<feature type="domain" description="CzcB-like C-terminal circularly permuted SH3-like" evidence="4">
    <location>
        <begin position="323"/>
        <end position="375"/>
    </location>
</feature>
<dbReference type="SUPFAM" id="SSF111369">
    <property type="entry name" value="HlyD-like secretion proteins"/>
    <property type="match status" value="1"/>
</dbReference>
<comment type="similarity">
    <text evidence="1">Belongs to the membrane fusion protein (MFP) (TC 8.A.1) family.</text>
</comment>
<dbReference type="Pfam" id="PF25975">
    <property type="entry name" value="CzcB_C"/>
    <property type="match status" value="1"/>
</dbReference>
<proteinExistence type="inferred from homology"/>
<protein>
    <submittedName>
        <fullName evidence="5">Efflux RND transporter periplasmic adaptor subunit</fullName>
    </submittedName>
</protein>
<dbReference type="PANTHER" id="PTHR30469">
    <property type="entry name" value="MULTIDRUG RESISTANCE PROTEIN MDTA"/>
    <property type="match status" value="1"/>
</dbReference>